<accession>A0A060LV80</accession>
<dbReference type="HOGENOM" id="CLU_064444_0_0_9"/>
<evidence type="ECO:0000256" key="3">
    <source>
        <dbReference type="ARBA" id="ARBA00023239"/>
    </source>
</evidence>
<evidence type="ECO:0000256" key="2">
    <source>
        <dbReference type="ARBA" id="ARBA00023141"/>
    </source>
</evidence>
<keyword evidence="2 5" id="KW-0057">Aromatic amino acid biosynthesis</keyword>
<dbReference type="InterPro" id="IPR013785">
    <property type="entry name" value="Aldolase_TIM"/>
</dbReference>
<reference evidence="6 7" key="1">
    <citation type="journal article" date="2014" name="Gene">
        <title>A comparative genomic analysis of the alkalitolerant soil bacterium Bacillus lehensis G1.</title>
        <authorList>
            <person name="Noor Y.M."/>
            <person name="Samsulrizal N.H."/>
            <person name="Jema'on N.A."/>
            <person name="Low K.O."/>
            <person name="Ramli A.N."/>
            <person name="Alias N.I."/>
            <person name="Damis S.I."/>
            <person name="Fuzi S.F."/>
            <person name="Isa M.N."/>
            <person name="Murad A.M."/>
            <person name="Raih M.F."/>
            <person name="Bakar F.D."/>
            <person name="Najimudin N."/>
            <person name="Mahadi N.M."/>
            <person name="Illias R.M."/>
        </authorList>
    </citation>
    <scope>NUCLEOTIDE SEQUENCE [LARGE SCALE GENOMIC DNA]</scope>
    <source>
        <strain evidence="6 7">G1</strain>
    </source>
</reference>
<keyword evidence="4 5" id="KW-0704">Schiff base</keyword>
<evidence type="ECO:0000313" key="6">
    <source>
        <dbReference type="EMBL" id="AIC93695.1"/>
    </source>
</evidence>
<evidence type="ECO:0000313" key="7">
    <source>
        <dbReference type="Proteomes" id="UP000027142"/>
    </source>
</evidence>
<feature type="binding site" evidence="5">
    <location>
        <begin position="46"/>
        <end position="48"/>
    </location>
    <ligand>
        <name>3-dehydroquinate</name>
        <dbReference type="ChEBI" id="CHEBI:32364"/>
    </ligand>
</feature>
<comment type="similarity">
    <text evidence="5">Belongs to the type-I 3-dehydroquinase family.</text>
</comment>
<feature type="active site" description="Schiff-base intermediate with substrate" evidence="5">
    <location>
        <position position="171"/>
    </location>
</feature>
<dbReference type="OrthoDB" id="9813659at2"/>
<organism evidence="6 7">
    <name type="scientific">Shouchella lehensis G1</name>
    <dbReference type="NCBI Taxonomy" id="1246626"/>
    <lineage>
        <taxon>Bacteria</taxon>
        <taxon>Bacillati</taxon>
        <taxon>Bacillota</taxon>
        <taxon>Bacilli</taxon>
        <taxon>Bacillales</taxon>
        <taxon>Bacillaceae</taxon>
        <taxon>Shouchella</taxon>
    </lineage>
</organism>
<dbReference type="UniPathway" id="UPA00053">
    <property type="reaction ID" value="UER00086"/>
</dbReference>
<sequence>MSTIIKKMKAEHVKRPLICAPLVGKTFEAIKEELFVITKKQPGLIEWRVDFFEEIDKTESVIETGKWIKENARGIPVLFTRRSNREGGQPITLSEEEVTKLYVSVLEADIIDAVDVELSCPKEAKETILSLAKDKEIQTVMSFHDFSKTPKKEELLDVLKQAQEEGGDVGKIALMPKSLRDVLLVAEVTEEANRGLTIPIITMSMGPKGALSRLVGGAFGSAVSFAVGQTASAPGQIQIDQLEKVLDVIDASQE</sequence>
<name>A0A060LV80_9BACI</name>
<keyword evidence="7" id="KW-1185">Reference proteome</keyword>
<dbReference type="InterPro" id="IPR050146">
    <property type="entry name" value="Type-I_3-dehydroquinase"/>
</dbReference>
<dbReference type="Proteomes" id="UP000027142">
    <property type="component" value="Chromosome"/>
</dbReference>
<comment type="function">
    <text evidence="5">Involved in the third step of the chorismate pathway, which leads to the biosynthesis of aromatic amino acids. Catalyzes the cis-dehydration of 3-dehydroquinate (DHQ) and introduces the first double bond of the aromatic ring to yield 3-dehydroshikimate.</text>
</comment>
<feature type="binding site" evidence="5">
    <location>
        <position position="236"/>
    </location>
    <ligand>
        <name>3-dehydroquinate</name>
        <dbReference type="ChEBI" id="CHEBI:32364"/>
    </ligand>
</feature>
<dbReference type="Gene3D" id="3.20.20.70">
    <property type="entry name" value="Aldolase class I"/>
    <property type="match status" value="1"/>
</dbReference>
<comment type="catalytic activity">
    <reaction evidence="1 5">
        <text>3-dehydroquinate = 3-dehydroshikimate + H2O</text>
        <dbReference type="Rhea" id="RHEA:21096"/>
        <dbReference type="ChEBI" id="CHEBI:15377"/>
        <dbReference type="ChEBI" id="CHEBI:16630"/>
        <dbReference type="ChEBI" id="CHEBI:32364"/>
        <dbReference type="EC" id="4.2.1.10"/>
    </reaction>
</comment>
<proteinExistence type="inferred from homology"/>
<keyword evidence="3 5" id="KW-0456">Lyase</keyword>
<dbReference type="eggNOG" id="COG0710">
    <property type="taxonomic scope" value="Bacteria"/>
</dbReference>
<evidence type="ECO:0000256" key="5">
    <source>
        <dbReference type="HAMAP-Rule" id="MF_00214"/>
    </source>
</evidence>
<keyword evidence="5" id="KW-0028">Amino-acid biosynthesis</keyword>
<dbReference type="PANTHER" id="PTHR43699:SF1">
    <property type="entry name" value="3-DEHYDROQUINATE DEHYDRATASE"/>
    <property type="match status" value="1"/>
</dbReference>
<feature type="binding site" evidence="5">
    <location>
        <position position="213"/>
    </location>
    <ligand>
        <name>3-dehydroquinate</name>
        <dbReference type="ChEBI" id="CHEBI:32364"/>
    </ligand>
</feature>
<dbReference type="GO" id="GO:0009423">
    <property type="term" value="P:chorismate biosynthetic process"/>
    <property type="evidence" value="ECO:0007669"/>
    <property type="project" value="UniProtKB-UniRule"/>
</dbReference>
<dbReference type="KEGG" id="ble:BleG1_1092"/>
<feature type="active site" description="Proton donor/acceptor" evidence="5">
    <location>
        <position position="144"/>
    </location>
</feature>
<dbReference type="HAMAP" id="MF_00214">
    <property type="entry name" value="AroD"/>
    <property type="match status" value="1"/>
</dbReference>
<feature type="binding site" evidence="5">
    <location>
        <position position="232"/>
    </location>
    <ligand>
        <name>3-dehydroquinate</name>
        <dbReference type="ChEBI" id="CHEBI:32364"/>
    </ligand>
</feature>
<dbReference type="PATRIC" id="fig|1246626.3.peg.1095"/>
<dbReference type="NCBIfam" id="TIGR01093">
    <property type="entry name" value="aroD"/>
    <property type="match status" value="1"/>
</dbReference>
<gene>
    <name evidence="5" type="primary">aroD</name>
    <name evidence="6" type="ORF">BleG1_1092</name>
</gene>
<dbReference type="STRING" id="1246626.BleG1_1092"/>
<dbReference type="InterPro" id="IPR001381">
    <property type="entry name" value="DHquinase_I"/>
</dbReference>
<dbReference type="GO" id="GO:0003855">
    <property type="term" value="F:3-dehydroquinate dehydratase activity"/>
    <property type="evidence" value="ECO:0007669"/>
    <property type="project" value="UniProtKB-UniRule"/>
</dbReference>
<evidence type="ECO:0000256" key="4">
    <source>
        <dbReference type="ARBA" id="ARBA00023270"/>
    </source>
</evidence>
<dbReference type="Pfam" id="PF01487">
    <property type="entry name" value="DHquinase_I"/>
    <property type="match status" value="1"/>
</dbReference>
<evidence type="ECO:0000256" key="1">
    <source>
        <dbReference type="ARBA" id="ARBA00001864"/>
    </source>
</evidence>
<dbReference type="FunFam" id="3.20.20.70:FF:000047">
    <property type="entry name" value="3-dehydroquinate dehydratase"/>
    <property type="match status" value="1"/>
</dbReference>
<comment type="pathway">
    <text evidence="5">Metabolic intermediate biosynthesis; chorismate biosynthesis; chorismate from D-erythrose 4-phosphate and phosphoenolpyruvate: step 3/7.</text>
</comment>
<dbReference type="EC" id="4.2.1.10" evidence="5"/>
<comment type="caution">
    <text evidence="5">Lacks conserved residue(s) required for the propagation of feature annotation.</text>
</comment>
<feature type="binding site" evidence="5">
    <location>
        <position position="82"/>
    </location>
    <ligand>
        <name>3-dehydroquinate</name>
        <dbReference type="ChEBI" id="CHEBI:32364"/>
    </ligand>
</feature>
<dbReference type="GO" id="GO:0009073">
    <property type="term" value="P:aromatic amino acid family biosynthetic process"/>
    <property type="evidence" value="ECO:0007669"/>
    <property type="project" value="UniProtKB-KW"/>
</dbReference>
<protein>
    <recommendedName>
        <fullName evidence="5">3-dehydroquinate dehydratase</fullName>
        <shortName evidence="5">3-dehydroquinase</shortName>
        <ecNumber evidence="5">4.2.1.10</ecNumber>
    </recommendedName>
    <alternativeName>
        <fullName evidence="5">Type I DHQase</fullName>
    </alternativeName>
    <alternativeName>
        <fullName evidence="5">Type I dehydroquinase</fullName>
        <shortName evidence="5">DHQ1</shortName>
    </alternativeName>
</protein>
<dbReference type="GO" id="GO:0046279">
    <property type="term" value="P:3,4-dihydroxybenzoate biosynthetic process"/>
    <property type="evidence" value="ECO:0007669"/>
    <property type="project" value="TreeGrafter"/>
</dbReference>
<dbReference type="EMBL" id="CP003923">
    <property type="protein sequence ID" value="AIC93695.1"/>
    <property type="molecule type" value="Genomic_DNA"/>
</dbReference>
<dbReference type="PANTHER" id="PTHR43699">
    <property type="entry name" value="3-DEHYDROQUINATE DEHYDRATASE"/>
    <property type="match status" value="1"/>
</dbReference>
<dbReference type="AlphaFoldDB" id="A0A060LV80"/>
<dbReference type="CDD" id="cd00502">
    <property type="entry name" value="DHQase_I"/>
    <property type="match status" value="1"/>
</dbReference>
<dbReference type="RefSeq" id="WP_038478095.1">
    <property type="nucleotide sequence ID" value="NZ_CP003923.1"/>
</dbReference>
<comment type="subunit">
    <text evidence="5">Homodimer.</text>
</comment>
<dbReference type="GO" id="GO:0008652">
    <property type="term" value="P:amino acid biosynthetic process"/>
    <property type="evidence" value="ECO:0007669"/>
    <property type="project" value="UniProtKB-KW"/>
</dbReference>
<dbReference type="SUPFAM" id="SSF51569">
    <property type="entry name" value="Aldolase"/>
    <property type="match status" value="1"/>
</dbReference>